<dbReference type="FunFam" id="1.10.510.10:FF:000481">
    <property type="entry name" value="Asator, isoform D"/>
    <property type="match status" value="1"/>
</dbReference>
<dbReference type="KEGG" id="nai:NECAME_12764"/>
<evidence type="ECO:0000256" key="5">
    <source>
        <dbReference type="ARBA" id="ARBA00022840"/>
    </source>
</evidence>
<dbReference type="InterPro" id="IPR011009">
    <property type="entry name" value="Kinase-like_dom_sf"/>
</dbReference>
<dbReference type="Proteomes" id="UP000053676">
    <property type="component" value="Unassembled WGS sequence"/>
</dbReference>
<dbReference type="Pfam" id="PF00069">
    <property type="entry name" value="Pkinase"/>
    <property type="match status" value="1"/>
</dbReference>
<dbReference type="EMBL" id="KI660337">
    <property type="protein sequence ID" value="ETN74735.1"/>
    <property type="molecule type" value="Genomic_DNA"/>
</dbReference>
<evidence type="ECO:0000256" key="1">
    <source>
        <dbReference type="ARBA" id="ARBA00022527"/>
    </source>
</evidence>
<keyword evidence="2" id="KW-0808">Transferase</keyword>
<dbReference type="CDD" id="cd14017">
    <property type="entry name" value="STKc_TTBK"/>
    <property type="match status" value="1"/>
</dbReference>
<sequence>MPVIPEAPFPASKLLLKSTFFLVCRDAPIMTSSSEGEILQVSQVIRERWKIKQKIGGGGFGEIYEAIDIQNHNERVAVKVESSKAAKQVLKMEVAVLRRLQGKKHACKFYGCGRNDKFNYLIMSLQGKNLADLRREAPKQCFSLSTAIRLGVQILNAIREIHSIGFLHRDVKPSNFAMGRSTATMRKVYMLDFGLARQYLNAKGEIRSPRSAAGFRGTVRYAAVSAHKNKEMGRQDDLWSLFYMMAEFLQGQLPWRKIKDKDEVGRMKEDVDLDLLLEDCPGELYQFAAHLKTLSYPDTPDYDLLESLLVQVIHKNSISMEEPYDWELGYENLSGRGRANGNISARMKSHTTAVIRDQRYEDKNRYLFIYCYYLDIYLFIVYFDPEGAHISPWSHLSVYFARKFVHKSKFKNCIPFKGENEPNCVFLLFHFFSMPFSRRAKIAICSPKIPSFSQKITVKTLK</sequence>
<dbReference type="PROSITE" id="PS00107">
    <property type="entry name" value="PROTEIN_KINASE_ATP"/>
    <property type="match status" value="1"/>
</dbReference>
<dbReference type="SUPFAM" id="SSF56112">
    <property type="entry name" value="Protein kinase-like (PK-like)"/>
    <property type="match status" value="1"/>
</dbReference>
<keyword evidence="4" id="KW-0418">Kinase</keyword>
<name>W2SYL1_NECAM</name>
<evidence type="ECO:0000256" key="6">
    <source>
        <dbReference type="ARBA" id="ARBA00061588"/>
    </source>
</evidence>
<evidence type="ECO:0000256" key="2">
    <source>
        <dbReference type="ARBA" id="ARBA00022679"/>
    </source>
</evidence>
<dbReference type="GO" id="GO:0015630">
    <property type="term" value="C:microtubule cytoskeleton"/>
    <property type="evidence" value="ECO:0007669"/>
    <property type="project" value="UniProtKB-ARBA"/>
</dbReference>
<feature type="binding site" evidence="7">
    <location>
        <position position="79"/>
    </location>
    <ligand>
        <name>ATP</name>
        <dbReference type="ChEBI" id="CHEBI:30616"/>
    </ligand>
</feature>
<dbReference type="InterPro" id="IPR050235">
    <property type="entry name" value="CK1_Ser-Thr_kinase"/>
</dbReference>
<feature type="domain" description="Protein kinase" evidence="8">
    <location>
        <begin position="49"/>
        <end position="309"/>
    </location>
</feature>
<dbReference type="PANTHER" id="PTHR11909">
    <property type="entry name" value="CASEIN KINASE-RELATED"/>
    <property type="match status" value="1"/>
</dbReference>
<evidence type="ECO:0000259" key="8">
    <source>
        <dbReference type="PROSITE" id="PS50011"/>
    </source>
</evidence>
<keyword evidence="1" id="KW-0723">Serine/threonine-protein kinase</keyword>
<evidence type="ECO:0000256" key="3">
    <source>
        <dbReference type="ARBA" id="ARBA00022741"/>
    </source>
</evidence>
<dbReference type="InterPro" id="IPR000719">
    <property type="entry name" value="Prot_kinase_dom"/>
</dbReference>
<proteinExistence type="inferred from homology"/>
<organism evidence="9 10">
    <name type="scientific">Necator americanus</name>
    <name type="common">Human hookworm</name>
    <dbReference type="NCBI Taxonomy" id="51031"/>
    <lineage>
        <taxon>Eukaryota</taxon>
        <taxon>Metazoa</taxon>
        <taxon>Ecdysozoa</taxon>
        <taxon>Nematoda</taxon>
        <taxon>Chromadorea</taxon>
        <taxon>Rhabditida</taxon>
        <taxon>Rhabditina</taxon>
        <taxon>Rhabditomorpha</taxon>
        <taxon>Strongyloidea</taxon>
        <taxon>Ancylostomatidae</taxon>
        <taxon>Bunostominae</taxon>
        <taxon>Necator</taxon>
    </lineage>
</organism>
<evidence type="ECO:0000256" key="4">
    <source>
        <dbReference type="ARBA" id="ARBA00022777"/>
    </source>
</evidence>
<dbReference type="InterPro" id="IPR047916">
    <property type="entry name" value="TTBK_Asator-like_STKc"/>
</dbReference>
<dbReference type="GO" id="GO:0004674">
    <property type="term" value="F:protein serine/threonine kinase activity"/>
    <property type="evidence" value="ECO:0007669"/>
    <property type="project" value="UniProtKB-KW"/>
</dbReference>
<keyword evidence="10" id="KW-1185">Reference proteome</keyword>
<evidence type="ECO:0000256" key="7">
    <source>
        <dbReference type="PROSITE-ProRule" id="PRU10141"/>
    </source>
</evidence>
<dbReference type="PROSITE" id="PS50011">
    <property type="entry name" value="PROTEIN_KINASE_DOM"/>
    <property type="match status" value="1"/>
</dbReference>
<accession>W2SYL1</accession>
<evidence type="ECO:0000313" key="10">
    <source>
        <dbReference type="Proteomes" id="UP000053676"/>
    </source>
</evidence>
<keyword evidence="5 7" id="KW-0067">ATP-binding</keyword>
<comment type="similarity">
    <text evidence="6">Belongs to the protein kinase superfamily. CK1 Ser/Thr protein kinase family.</text>
</comment>
<dbReference type="OMA" id="TPAYIGM"/>
<dbReference type="FunFam" id="3.30.200.20:FF:000358">
    <property type="entry name" value="Tau tubulin kinase 2b"/>
    <property type="match status" value="1"/>
</dbReference>
<dbReference type="Gene3D" id="1.10.510.10">
    <property type="entry name" value="Transferase(Phosphotransferase) domain 1"/>
    <property type="match status" value="1"/>
</dbReference>
<reference evidence="10" key="1">
    <citation type="journal article" date="2014" name="Nat. Genet.">
        <title>Genome of the human hookworm Necator americanus.</title>
        <authorList>
            <person name="Tang Y.T."/>
            <person name="Gao X."/>
            <person name="Rosa B.A."/>
            <person name="Abubucker S."/>
            <person name="Hallsworth-Pepin K."/>
            <person name="Martin J."/>
            <person name="Tyagi R."/>
            <person name="Heizer E."/>
            <person name="Zhang X."/>
            <person name="Bhonagiri-Palsikar V."/>
            <person name="Minx P."/>
            <person name="Warren W.C."/>
            <person name="Wang Q."/>
            <person name="Zhan B."/>
            <person name="Hotez P.J."/>
            <person name="Sternberg P.W."/>
            <person name="Dougall A."/>
            <person name="Gaze S.T."/>
            <person name="Mulvenna J."/>
            <person name="Sotillo J."/>
            <person name="Ranganathan S."/>
            <person name="Rabelo E.M."/>
            <person name="Wilson R.K."/>
            <person name="Felgner P.L."/>
            <person name="Bethony J."/>
            <person name="Hawdon J.M."/>
            <person name="Gasser R.B."/>
            <person name="Loukas A."/>
            <person name="Mitreva M."/>
        </authorList>
    </citation>
    <scope>NUCLEOTIDE SEQUENCE [LARGE SCALE GENOMIC DNA]</scope>
</reference>
<dbReference type="InterPro" id="IPR017441">
    <property type="entry name" value="Protein_kinase_ATP_BS"/>
</dbReference>
<dbReference type="SMART" id="SM00220">
    <property type="entry name" value="S_TKc"/>
    <property type="match status" value="1"/>
</dbReference>
<dbReference type="AlphaFoldDB" id="W2SYL1"/>
<dbReference type="STRING" id="51031.W2SYL1"/>
<dbReference type="OrthoDB" id="5979581at2759"/>
<keyword evidence="3 7" id="KW-0547">Nucleotide-binding</keyword>
<protein>
    <recommendedName>
        <fullName evidence="8">Protein kinase domain-containing protein</fullName>
    </recommendedName>
</protein>
<evidence type="ECO:0000313" key="9">
    <source>
        <dbReference type="EMBL" id="ETN74735.1"/>
    </source>
</evidence>
<gene>
    <name evidence="9" type="ORF">NECAME_12764</name>
</gene>
<dbReference type="GO" id="GO:0005524">
    <property type="term" value="F:ATP binding"/>
    <property type="evidence" value="ECO:0007669"/>
    <property type="project" value="UniProtKB-UniRule"/>
</dbReference>